<evidence type="ECO:0000259" key="3">
    <source>
        <dbReference type="PROSITE" id="PS50887"/>
    </source>
</evidence>
<protein>
    <submittedName>
        <fullName evidence="5">Type III-B CRISPR-associated protein Cas10/Cmr2</fullName>
    </submittedName>
</protein>
<dbReference type="EMBL" id="WUBJ01000007">
    <property type="protein sequence ID" value="MWV56683.1"/>
    <property type="molecule type" value="Genomic_DNA"/>
</dbReference>
<evidence type="ECO:0000313" key="7">
    <source>
        <dbReference type="Proteomes" id="UP000435423"/>
    </source>
</evidence>
<dbReference type="AlphaFoldDB" id="A0A6I4RJG6"/>
<dbReference type="InterPro" id="IPR054767">
    <property type="entry name" value="Cas10-Cmr2_palm2"/>
</dbReference>
<organism evidence="5 7">
    <name type="scientific">Streptococcus zhangguiae</name>
    <dbReference type="NCBI Taxonomy" id="2664091"/>
    <lineage>
        <taxon>Bacteria</taxon>
        <taxon>Bacillati</taxon>
        <taxon>Bacillota</taxon>
        <taxon>Bacilli</taxon>
        <taxon>Lactobacillales</taxon>
        <taxon>Streptococcaceae</taxon>
        <taxon>Streptococcus</taxon>
    </lineage>
</organism>
<dbReference type="Pfam" id="PF22335">
    <property type="entry name" value="Cas10-Cmr2_palm2"/>
    <property type="match status" value="1"/>
</dbReference>
<comment type="caution">
    <text evidence="5">The sequence shown here is derived from an EMBL/GenBank/DDBJ whole genome shotgun (WGS) entry which is preliminary data.</text>
</comment>
<keyword evidence="1" id="KW-0547">Nucleotide-binding</keyword>
<accession>A0A6I4RJG6</accession>
<gene>
    <name evidence="5" type="primary">cas10</name>
    <name evidence="4" type="ORF">GGG87_06205</name>
    <name evidence="5" type="ORF">GGH11_06820</name>
</gene>
<dbReference type="RefSeq" id="WP_154608554.1">
    <property type="nucleotide sequence ID" value="NZ_CP072115.1"/>
</dbReference>
<dbReference type="InterPro" id="IPR000160">
    <property type="entry name" value="GGDEF_dom"/>
</dbReference>
<dbReference type="InterPro" id="IPR013407">
    <property type="entry name" value="CRISPR-assoc_prot_Cmr2"/>
</dbReference>
<name>A0A6I4RJG6_9STRE</name>
<dbReference type="InterPro" id="IPR038242">
    <property type="entry name" value="Cmr2_N"/>
</dbReference>
<dbReference type="Pfam" id="PF12469">
    <property type="entry name" value="Cmr2_N"/>
    <property type="match status" value="1"/>
</dbReference>
<dbReference type="NCBIfam" id="TIGR02577">
    <property type="entry name" value="cas_TM1794_Cmr2"/>
    <property type="match status" value="1"/>
</dbReference>
<dbReference type="Gene3D" id="3.30.70.270">
    <property type="match status" value="1"/>
</dbReference>
<reference evidence="5 7" key="1">
    <citation type="submission" date="2019-10" db="EMBL/GenBank/DDBJ databases">
        <title>Streptococcis sp, isolated from the respiratory tract of Marmot.</title>
        <authorList>
            <person name="Zhang G."/>
        </authorList>
    </citation>
    <scope>NUCLEOTIDE SEQUENCE [LARGE SCALE GENOMIC DNA]</scope>
    <source>
        <strain evidence="5">Zg-70</strain>
        <strain evidence="7">zg-70</strain>
    </source>
</reference>
<evidence type="ECO:0000313" key="6">
    <source>
        <dbReference type="Proteomes" id="UP000435060"/>
    </source>
</evidence>
<sequence length="489" mass="56160">MKYVGITIGPIFKTIRKAISPVGLWYASTFFSEVTRQFCESLIEEYGDEAEIFSPYFETNELQRNGIGTFHDRILFSISDTTKDQLESLISQTKKKMEKYISVSSEEKRIFLEHYLHLDYVIFDEETLLGKSLVEELNWALDAIELMRASKNSVNTNLFDTIFIGRKNDRNYYLRDNPLLPSQDNFLQKEGRFIAIEDIARDTTETEHFPYFAVISSDGDRMGAFLASMCQDQEGNYLPLAEQVKKIRNFSKLCQEYTSKAATDINQHGGMTIYAGGDDLLFLAPVAMIPTFSNELHSAFKKIFQLEQMDKSQSDISLGVAIRYEKFPLYETLAEAQQQLQKAKQAGGGQVALSISKHSGQSLSISFNHLIFQKLFEMMEELGTKEEQLQSLLYSIESQAVLFELLFGQAQLNQLSLAEFQEKFANQFAHIHQASFEQYVEILAELAYIFYIEDGGRYRIQLKEQENCVQHFSTILRTIKFFKGGERES</sequence>
<dbReference type="InterPro" id="IPR043128">
    <property type="entry name" value="Rev_trsase/Diguanyl_cyclase"/>
</dbReference>
<feature type="domain" description="GGDEF" evidence="3">
    <location>
        <begin position="210"/>
        <end position="356"/>
    </location>
</feature>
<evidence type="ECO:0000313" key="4">
    <source>
        <dbReference type="EMBL" id="MTB64583.1"/>
    </source>
</evidence>
<dbReference type="Gene3D" id="3.30.70.2220">
    <property type="entry name" value="CRISPR-Cas system, Cmr2 subunit, D1 domain, cysteine cluster"/>
    <property type="match status" value="1"/>
</dbReference>
<dbReference type="EMBL" id="WLCG01000008">
    <property type="protein sequence ID" value="MTB64583.1"/>
    <property type="molecule type" value="Genomic_DNA"/>
</dbReference>
<keyword evidence="6" id="KW-1185">Reference proteome</keyword>
<dbReference type="InterPro" id="IPR024615">
    <property type="entry name" value="CRISPR-assoc_Cmr2_N"/>
</dbReference>
<proteinExistence type="predicted"/>
<dbReference type="PROSITE" id="PS50887">
    <property type="entry name" value="GGDEF"/>
    <property type="match status" value="1"/>
</dbReference>
<evidence type="ECO:0000313" key="5">
    <source>
        <dbReference type="EMBL" id="MWV56683.1"/>
    </source>
</evidence>
<keyword evidence="2" id="KW-0051">Antiviral defense</keyword>
<dbReference type="GO" id="GO:0000166">
    <property type="term" value="F:nucleotide binding"/>
    <property type="evidence" value="ECO:0007669"/>
    <property type="project" value="UniProtKB-KW"/>
</dbReference>
<dbReference type="Proteomes" id="UP000435060">
    <property type="component" value="Unassembled WGS sequence"/>
</dbReference>
<evidence type="ECO:0000256" key="2">
    <source>
        <dbReference type="ARBA" id="ARBA00023118"/>
    </source>
</evidence>
<reference evidence="4 6" key="2">
    <citation type="submission" date="2019-11" db="EMBL/GenBank/DDBJ databases">
        <title>Streptococcis sp. isolated from the respiratory tract of Marmot.</title>
        <authorList>
            <person name="Zhang G."/>
        </authorList>
    </citation>
    <scope>NUCLEOTIDE SEQUENCE [LARGE SCALE GENOMIC DNA]</scope>
    <source>
        <strain evidence="4">Zg-86</strain>
        <strain evidence="6">zg-86</strain>
    </source>
</reference>
<dbReference type="GO" id="GO:0051607">
    <property type="term" value="P:defense response to virus"/>
    <property type="evidence" value="ECO:0007669"/>
    <property type="project" value="UniProtKB-KW"/>
</dbReference>
<evidence type="ECO:0000256" key="1">
    <source>
        <dbReference type="ARBA" id="ARBA00022741"/>
    </source>
</evidence>
<dbReference type="Proteomes" id="UP000435423">
    <property type="component" value="Unassembled WGS sequence"/>
</dbReference>